<keyword evidence="2" id="KW-1185">Reference proteome</keyword>
<dbReference type="EMBL" id="JAQQWM010000001">
    <property type="protein sequence ID" value="KAK8081362.1"/>
    <property type="molecule type" value="Genomic_DNA"/>
</dbReference>
<accession>A0ABR1WCX3</accession>
<reference evidence="1 2" key="1">
    <citation type="submission" date="2023-01" db="EMBL/GenBank/DDBJ databases">
        <title>Analysis of 21 Apiospora genomes using comparative genomics revels a genus with tremendous synthesis potential of carbohydrate active enzymes and secondary metabolites.</title>
        <authorList>
            <person name="Sorensen T."/>
        </authorList>
    </citation>
    <scope>NUCLEOTIDE SEQUENCE [LARGE SCALE GENOMIC DNA]</scope>
    <source>
        <strain evidence="1 2">CBS 83171</strain>
    </source>
</reference>
<comment type="caution">
    <text evidence="1">The sequence shown here is derived from an EMBL/GenBank/DDBJ whole genome shotgun (WGS) entry which is preliminary data.</text>
</comment>
<dbReference type="Proteomes" id="UP001446871">
    <property type="component" value="Unassembled WGS sequence"/>
</dbReference>
<name>A0ABR1WCX3_9PEZI</name>
<evidence type="ECO:0000313" key="2">
    <source>
        <dbReference type="Proteomes" id="UP001446871"/>
    </source>
</evidence>
<sequence>MQNIIPCSKFERNRTNHPGEQSLASQFVRLAFANSNSLDGLFLVACRHLSQCLSQGMPEQEPYFVQLALQYKVACTQSLREFISCLDMQSSISDWVVGLALFLAQDESLQLLAGDVSSTQKHVQGAIQMTKHNDAFNRTDLDAFPYNLVRRDMAHSASVDPVLPG</sequence>
<gene>
    <name evidence="1" type="ORF">PG996_000143</name>
</gene>
<organism evidence="1 2">
    <name type="scientific">Apiospora saccharicola</name>
    <dbReference type="NCBI Taxonomy" id="335842"/>
    <lineage>
        <taxon>Eukaryota</taxon>
        <taxon>Fungi</taxon>
        <taxon>Dikarya</taxon>
        <taxon>Ascomycota</taxon>
        <taxon>Pezizomycotina</taxon>
        <taxon>Sordariomycetes</taxon>
        <taxon>Xylariomycetidae</taxon>
        <taxon>Amphisphaeriales</taxon>
        <taxon>Apiosporaceae</taxon>
        <taxon>Apiospora</taxon>
    </lineage>
</organism>
<proteinExistence type="predicted"/>
<protein>
    <submittedName>
        <fullName evidence="1">Uncharacterized protein</fullName>
    </submittedName>
</protein>
<evidence type="ECO:0000313" key="1">
    <source>
        <dbReference type="EMBL" id="KAK8081362.1"/>
    </source>
</evidence>